<dbReference type="GO" id="GO:0009847">
    <property type="term" value="P:spore germination"/>
    <property type="evidence" value="ECO:0007669"/>
    <property type="project" value="InterPro"/>
</dbReference>
<name>A0A385YQI4_9BACL</name>
<dbReference type="RefSeq" id="WP_119882365.1">
    <property type="nucleotide sequence ID" value="NZ_CP032418.1"/>
</dbReference>
<keyword evidence="7 8" id="KW-0472">Membrane</keyword>
<evidence type="ECO:0000256" key="4">
    <source>
        <dbReference type="ARBA" id="ARBA00022544"/>
    </source>
</evidence>
<organism evidence="9 10">
    <name type="scientific">Paenisporosarcina cavernae</name>
    <dbReference type="NCBI Taxonomy" id="2320858"/>
    <lineage>
        <taxon>Bacteria</taxon>
        <taxon>Bacillati</taxon>
        <taxon>Bacillota</taxon>
        <taxon>Bacilli</taxon>
        <taxon>Bacillales</taxon>
        <taxon>Caryophanaceae</taxon>
        <taxon>Paenisporosarcina</taxon>
    </lineage>
</organism>
<feature type="transmembrane region" description="Helical" evidence="8">
    <location>
        <begin position="121"/>
        <end position="139"/>
    </location>
</feature>
<dbReference type="KEGG" id="paek:D3873_01570"/>
<keyword evidence="3" id="KW-0813">Transport</keyword>
<dbReference type="InterPro" id="IPR004761">
    <property type="entry name" value="Spore_GerAB"/>
</dbReference>
<gene>
    <name evidence="9" type="ORF">D3873_01570</name>
</gene>
<keyword evidence="6 8" id="KW-1133">Transmembrane helix</keyword>
<dbReference type="AlphaFoldDB" id="A0A385YQI4"/>
<proteinExistence type="inferred from homology"/>
<evidence type="ECO:0000256" key="3">
    <source>
        <dbReference type="ARBA" id="ARBA00022448"/>
    </source>
</evidence>
<feature type="transmembrane region" description="Helical" evidence="8">
    <location>
        <begin position="301"/>
        <end position="320"/>
    </location>
</feature>
<dbReference type="PANTHER" id="PTHR34975">
    <property type="entry name" value="SPORE GERMINATION PROTEIN A2"/>
    <property type="match status" value="1"/>
</dbReference>
<keyword evidence="10" id="KW-1185">Reference proteome</keyword>
<protein>
    <submittedName>
        <fullName evidence="9">Spore gernimation protein</fullName>
    </submittedName>
</protein>
<dbReference type="Pfam" id="PF03845">
    <property type="entry name" value="Spore_permease"/>
    <property type="match status" value="1"/>
</dbReference>
<dbReference type="Proteomes" id="UP000265725">
    <property type="component" value="Chromosome"/>
</dbReference>
<feature type="transmembrane region" description="Helical" evidence="8">
    <location>
        <begin position="12"/>
        <end position="30"/>
    </location>
</feature>
<sequence>MDVHQKLPLNNTHVFFLVQNGIIGMSMLSLSNTLSPIGSGHWIIPILFGLLVTITVIGLVKFSAIFPEQHLFQVHDRLFGPLIGSILNFTWLVYFIALVYIVSDNYLALVELLILPNRTQFLPFVVVVILEIFIVKGGVKSVARFCIATFFLTAWMIVFLKWGFTEGTITHVLPVFNFTWREFWEVFKPGYSSLLGFELLLLYYPLIQQKKKTTKLVIGGVWTSIFFYVAVTFVGSMYFSQWQLENVKFPLLKLFQAVNLTFIERIDTLGISLWVLLILSTGSLYLWGAKLAIDHFRSKETAFHLYILGLIVILLTFIPIEEPTKLKIQQYVFYVGYVLVILPILCIPLAKRAKRREHNA</sequence>
<feature type="transmembrane region" description="Helical" evidence="8">
    <location>
        <begin position="78"/>
        <end position="101"/>
    </location>
</feature>
<evidence type="ECO:0000256" key="1">
    <source>
        <dbReference type="ARBA" id="ARBA00004141"/>
    </source>
</evidence>
<evidence type="ECO:0000256" key="2">
    <source>
        <dbReference type="ARBA" id="ARBA00007998"/>
    </source>
</evidence>
<comment type="subcellular location">
    <subcellularLocation>
        <location evidence="1">Membrane</location>
        <topology evidence="1">Multi-pass membrane protein</topology>
    </subcellularLocation>
</comment>
<evidence type="ECO:0000256" key="6">
    <source>
        <dbReference type="ARBA" id="ARBA00022989"/>
    </source>
</evidence>
<feature type="transmembrane region" description="Helical" evidence="8">
    <location>
        <begin position="184"/>
        <end position="204"/>
    </location>
</feature>
<dbReference type="GO" id="GO:0016020">
    <property type="term" value="C:membrane"/>
    <property type="evidence" value="ECO:0007669"/>
    <property type="project" value="UniProtKB-SubCell"/>
</dbReference>
<feature type="transmembrane region" description="Helical" evidence="8">
    <location>
        <begin position="271"/>
        <end position="289"/>
    </location>
</feature>
<feature type="transmembrane region" description="Helical" evidence="8">
    <location>
        <begin position="216"/>
        <end position="239"/>
    </location>
</feature>
<feature type="transmembrane region" description="Helical" evidence="8">
    <location>
        <begin position="332"/>
        <end position="350"/>
    </location>
</feature>
<reference evidence="10" key="1">
    <citation type="submission" date="2018-09" db="EMBL/GenBank/DDBJ databases">
        <authorList>
            <person name="Zhu H."/>
        </authorList>
    </citation>
    <scope>NUCLEOTIDE SEQUENCE [LARGE SCALE GENOMIC DNA]</scope>
    <source>
        <strain evidence="10">K2R23-3</strain>
    </source>
</reference>
<accession>A0A385YQI4</accession>
<feature type="transmembrane region" description="Helical" evidence="8">
    <location>
        <begin position="146"/>
        <end position="164"/>
    </location>
</feature>
<feature type="transmembrane region" description="Helical" evidence="8">
    <location>
        <begin position="42"/>
        <end position="66"/>
    </location>
</feature>
<dbReference type="EMBL" id="CP032418">
    <property type="protein sequence ID" value="AYC28620.1"/>
    <property type="molecule type" value="Genomic_DNA"/>
</dbReference>
<dbReference type="OrthoDB" id="1931502at2"/>
<evidence type="ECO:0000256" key="5">
    <source>
        <dbReference type="ARBA" id="ARBA00022692"/>
    </source>
</evidence>
<evidence type="ECO:0000256" key="8">
    <source>
        <dbReference type="SAM" id="Phobius"/>
    </source>
</evidence>
<comment type="similarity">
    <text evidence="2">Belongs to the amino acid-polyamine-organocation (APC) superfamily. Spore germination protein (SGP) (TC 2.A.3.9) family.</text>
</comment>
<evidence type="ECO:0000313" key="10">
    <source>
        <dbReference type="Proteomes" id="UP000265725"/>
    </source>
</evidence>
<keyword evidence="4" id="KW-0309">Germination</keyword>
<evidence type="ECO:0000313" key="9">
    <source>
        <dbReference type="EMBL" id="AYC28620.1"/>
    </source>
</evidence>
<keyword evidence="5 8" id="KW-0812">Transmembrane</keyword>
<dbReference type="PANTHER" id="PTHR34975:SF2">
    <property type="entry name" value="SPORE GERMINATION PROTEIN A2"/>
    <property type="match status" value="1"/>
</dbReference>
<evidence type="ECO:0000256" key="7">
    <source>
        <dbReference type="ARBA" id="ARBA00023136"/>
    </source>
</evidence>